<dbReference type="GO" id="GO:0046656">
    <property type="term" value="P:folic acid biosynthetic process"/>
    <property type="evidence" value="ECO:0007669"/>
    <property type="project" value="UniProtKB-KW"/>
</dbReference>
<dbReference type="Gene3D" id="3.90.190.20">
    <property type="entry name" value="Mur ligase, C-terminal domain"/>
    <property type="match status" value="1"/>
</dbReference>
<dbReference type="InterPro" id="IPR013221">
    <property type="entry name" value="Mur_ligase_cen"/>
</dbReference>
<dbReference type="InterPro" id="IPR004101">
    <property type="entry name" value="Mur_ligase_C"/>
</dbReference>
<evidence type="ECO:0000256" key="12">
    <source>
        <dbReference type="ARBA" id="ARBA00022840"/>
    </source>
</evidence>
<gene>
    <name evidence="21" type="primary">folC</name>
    <name evidence="21" type="ORF">SY212_15510</name>
</gene>
<dbReference type="PANTHER" id="PTHR11136:SF0">
    <property type="entry name" value="DIHYDROFOLATE SYNTHETASE-RELATED"/>
    <property type="match status" value="1"/>
</dbReference>
<dbReference type="InterPro" id="IPR018109">
    <property type="entry name" value="Folylpolyglutamate_synth_CS"/>
</dbReference>
<dbReference type="NCBIfam" id="TIGR01499">
    <property type="entry name" value="folC"/>
    <property type="match status" value="1"/>
</dbReference>
<sequence length="432" mass="48683">MAITTYEEALAFIHGRTQFKKSPTLDRMRYLVEKLGNPQLQLKMIHVTGTNGKGSTTAYLRDLLMSQGFKVGTYTSPFITRFNERISVNGQMIADDDLVALVNEIYPLVKELDAEGMGPTEFEIITAIMFTYFSRIKVDYAVIEVGLGGLNDSTNIITPLVSVITTVALDHARWLGDTVTKIAFHKAGIIKKQTPVVVGRLPKEALDVVKQRAQKLQAPLYEPQINYQVTNDNYHGWGEEFTYRFEDKTYRLQLQMLGSYQIDNAACALTAFLILAHKEGFVPTSREVKVALGRTTWPGRFEKLTSEPLIVIDGAHNEAASLELKKLLQTRFADMQVKILMAVLADKQADKMIANLDSLPNVELTLTTFAGPREVTSLKHYQDHFPALRTEENWQAAFLKIVKELSSDDMLLITGSLYFISDVRNYFIERGK</sequence>
<dbReference type="PANTHER" id="PTHR11136">
    <property type="entry name" value="FOLYLPOLYGLUTAMATE SYNTHASE-RELATED"/>
    <property type="match status" value="1"/>
</dbReference>
<keyword evidence="13" id="KW-0460">Magnesium</keyword>
<evidence type="ECO:0000256" key="15">
    <source>
        <dbReference type="ARBA" id="ARBA00030592"/>
    </source>
</evidence>
<dbReference type="RefSeq" id="WP_172584915.1">
    <property type="nucleotide sequence ID" value="NZ_BLAM01000152.1"/>
</dbReference>
<reference evidence="21" key="1">
    <citation type="submission" date="2019-10" db="EMBL/GenBank/DDBJ databases">
        <title>Lactobacillus agilis SY212 Whole Genome Sequencing Project.</title>
        <authorList>
            <person name="Suzuki S."/>
            <person name="Endo A."/>
            <person name="Maeno S."/>
            <person name="Shiwa Y."/>
            <person name="Matsutani M."/>
            <person name="Kajikawa A."/>
        </authorList>
    </citation>
    <scope>NUCLEOTIDE SEQUENCE</scope>
    <source>
        <strain evidence="21">SY212</strain>
    </source>
</reference>
<evidence type="ECO:0000256" key="9">
    <source>
        <dbReference type="ARBA" id="ARBA00022598"/>
    </source>
</evidence>
<evidence type="ECO:0000259" key="19">
    <source>
        <dbReference type="Pfam" id="PF02875"/>
    </source>
</evidence>
<evidence type="ECO:0000256" key="17">
    <source>
        <dbReference type="ARBA" id="ARBA00049161"/>
    </source>
</evidence>
<evidence type="ECO:0000256" key="18">
    <source>
        <dbReference type="PIRNR" id="PIRNR001563"/>
    </source>
</evidence>
<evidence type="ECO:0000256" key="8">
    <source>
        <dbReference type="ARBA" id="ARBA00019357"/>
    </source>
</evidence>
<evidence type="ECO:0000256" key="3">
    <source>
        <dbReference type="ARBA" id="ARBA00005150"/>
    </source>
</evidence>
<dbReference type="InterPro" id="IPR036565">
    <property type="entry name" value="Mur-like_cat_sf"/>
</dbReference>
<comment type="pathway">
    <text evidence="2">Cofactor biosynthesis; tetrahydrofolate biosynthesis; 7,8-dihydrofolate from 2-amino-4-hydroxy-6-hydroxymethyl-7,8-dihydropteridine diphosphate and 4-aminobenzoate: step 2/2.</text>
</comment>
<comment type="subunit">
    <text evidence="5">Monomer.</text>
</comment>
<dbReference type="GO" id="GO:0005524">
    <property type="term" value="F:ATP binding"/>
    <property type="evidence" value="ECO:0007669"/>
    <property type="project" value="UniProtKB-KW"/>
</dbReference>
<dbReference type="EC" id="6.3.2.12" evidence="6"/>
<accession>A0A6F9XMM3</accession>
<feature type="domain" description="Mur ligase central" evidence="20">
    <location>
        <begin position="47"/>
        <end position="271"/>
    </location>
</feature>
<dbReference type="InterPro" id="IPR001645">
    <property type="entry name" value="Folylpolyglutamate_synth"/>
</dbReference>
<dbReference type="Proteomes" id="UP000494265">
    <property type="component" value="Unassembled WGS sequence"/>
</dbReference>
<dbReference type="Pfam" id="PF02875">
    <property type="entry name" value="Mur_ligase_C"/>
    <property type="match status" value="1"/>
</dbReference>
<dbReference type="PROSITE" id="PS01012">
    <property type="entry name" value="FOLYLPOLYGLU_SYNT_2"/>
    <property type="match status" value="1"/>
</dbReference>
<evidence type="ECO:0000313" key="21">
    <source>
        <dbReference type="EMBL" id="GET06521.1"/>
    </source>
</evidence>
<evidence type="ECO:0000256" key="11">
    <source>
        <dbReference type="ARBA" id="ARBA00022741"/>
    </source>
</evidence>
<dbReference type="PIRSF" id="PIRSF001563">
    <property type="entry name" value="Folylpolyglu_synth"/>
    <property type="match status" value="1"/>
</dbReference>
<comment type="pathway">
    <text evidence="3">Cofactor biosynthesis; tetrahydrofolylpolyglutamate biosynthesis.</text>
</comment>
<keyword evidence="11 18" id="KW-0547">Nucleotide-binding</keyword>
<dbReference type="SUPFAM" id="SSF53244">
    <property type="entry name" value="MurD-like peptide ligases, peptide-binding domain"/>
    <property type="match status" value="1"/>
</dbReference>
<dbReference type="GO" id="GO:0005737">
    <property type="term" value="C:cytoplasm"/>
    <property type="evidence" value="ECO:0007669"/>
    <property type="project" value="TreeGrafter"/>
</dbReference>
<evidence type="ECO:0000259" key="20">
    <source>
        <dbReference type="Pfam" id="PF08245"/>
    </source>
</evidence>
<comment type="catalytic activity">
    <reaction evidence="17">
        <text>7,8-dihydropteroate + L-glutamate + ATP = 7,8-dihydrofolate + ADP + phosphate + H(+)</text>
        <dbReference type="Rhea" id="RHEA:23584"/>
        <dbReference type="ChEBI" id="CHEBI:15378"/>
        <dbReference type="ChEBI" id="CHEBI:17839"/>
        <dbReference type="ChEBI" id="CHEBI:29985"/>
        <dbReference type="ChEBI" id="CHEBI:30616"/>
        <dbReference type="ChEBI" id="CHEBI:43474"/>
        <dbReference type="ChEBI" id="CHEBI:57451"/>
        <dbReference type="ChEBI" id="CHEBI:456216"/>
        <dbReference type="EC" id="6.3.2.12"/>
    </reaction>
</comment>
<evidence type="ECO:0000256" key="1">
    <source>
        <dbReference type="ARBA" id="ARBA00001946"/>
    </source>
</evidence>
<dbReference type="Pfam" id="PF08245">
    <property type="entry name" value="Mur_ligase_M"/>
    <property type="match status" value="1"/>
</dbReference>
<dbReference type="GO" id="GO:0046872">
    <property type="term" value="F:metal ion binding"/>
    <property type="evidence" value="ECO:0007669"/>
    <property type="project" value="UniProtKB-KW"/>
</dbReference>
<evidence type="ECO:0000256" key="5">
    <source>
        <dbReference type="ARBA" id="ARBA00011245"/>
    </source>
</evidence>
<dbReference type="EMBL" id="BLAM01000152">
    <property type="protein sequence ID" value="GET06521.1"/>
    <property type="molecule type" value="Genomic_DNA"/>
</dbReference>
<evidence type="ECO:0000256" key="4">
    <source>
        <dbReference type="ARBA" id="ARBA00008276"/>
    </source>
</evidence>
<dbReference type="FunFam" id="3.40.1190.10:FF:000004">
    <property type="entry name" value="Dihydrofolate synthase/folylpolyglutamate synthase"/>
    <property type="match status" value="1"/>
</dbReference>
<name>A0A6F9XMM3_9LACO</name>
<comment type="caution">
    <text evidence="21">The sequence shown here is derived from an EMBL/GenBank/DDBJ whole genome shotgun (WGS) entry which is preliminary data.</text>
</comment>
<dbReference type="GO" id="GO:0008841">
    <property type="term" value="F:dihydrofolate synthase activity"/>
    <property type="evidence" value="ECO:0007669"/>
    <property type="project" value="UniProtKB-EC"/>
</dbReference>
<evidence type="ECO:0000256" key="13">
    <source>
        <dbReference type="ARBA" id="ARBA00022842"/>
    </source>
</evidence>
<dbReference type="SUPFAM" id="SSF53623">
    <property type="entry name" value="MurD-like peptide ligases, catalytic domain"/>
    <property type="match status" value="1"/>
</dbReference>
<evidence type="ECO:0000256" key="14">
    <source>
        <dbReference type="ARBA" id="ARBA00022909"/>
    </source>
</evidence>
<feature type="domain" description="Mur ligase C-terminal" evidence="19">
    <location>
        <begin position="299"/>
        <end position="416"/>
    </location>
</feature>
<proteinExistence type="inferred from homology"/>
<dbReference type="AlphaFoldDB" id="A0A6F9XMM3"/>
<comment type="catalytic activity">
    <reaction evidence="16">
        <text>(6S)-5,6,7,8-tetrahydrofolyl-(gamma-L-Glu)(n) + L-glutamate + ATP = (6S)-5,6,7,8-tetrahydrofolyl-(gamma-L-Glu)(n+1) + ADP + phosphate + H(+)</text>
        <dbReference type="Rhea" id="RHEA:10580"/>
        <dbReference type="Rhea" id="RHEA-COMP:14738"/>
        <dbReference type="Rhea" id="RHEA-COMP:14740"/>
        <dbReference type="ChEBI" id="CHEBI:15378"/>
        <dbReference type="ChEBI" id="CHEBI:29985"/>
        <dbReference type="ChEBI" id="CHEBI:30616"/>
        <dbReference type="ChEBI" id="CHEBI:43474"/>
        <dbReference type="ChEBI" id="CHEBI:141005"/>
        <dbReference type="ChEBI" id="CHEBI:456216"/>
        <dbReference type="EC" id="6.3.2.17"/>
    </reaction>
</comment>
<keyword evidence="9 18" id="KW-0436">Ligase</keyword>
<dbReference type="InterPro" id="IPR036615">
    <property type="entry name" value="Mur_ligase_C_dom_sf"/>
</dbReference>
<keyword evidence="14" id="KW-0289">Folate biosynthesis</keyword>
<comment type="similarity">
    <text evidence="4 18">Belongs to the folylpolyglutamate synthase family.</text>
</comment>
<evidence type="ECO:0000256" key="2">
    <source>
        <dbReference type="ARBA" id="ARBA00004799"/>
    </source>
</evidence>
<evidence type="ECO:0000256" key="7">
    <source>
        <dbReference type="ARBA" id="ARBA00013025"/>
    </source>
</evidence>
<dbReference type="GO" id="GO:0004326">
    <property type="term" value="F:tetrahydrofolylpolyglutamate synthase activity"/>
    <property type="evidence" value="ECO:0007669"/>
    <property type="project" value="UniProtKB-EC"/>
</dbReference>
<dbReference type="EC" id="6.3.2.17" evidence="7"/>
<evidence type="ECO:0000256" key="6">
    <source>
        <dbReference type="ARBA" id="ARBA00013023"/>
    </source>
</evidence>
<organism evidence="21">
    <name type="scientific">Ligilactobacillus agilis</name>
    <dbReference type="NCBI Taxonomy" id="1601"/>
    <lineage>
        <taxon>Bacteria</taxon>
        <taxon>Bacillati</taxon>
        <taxon>Bacillota</taxon>
        <taxon>Bacilli</taxon>
        <taxon>Lactobacillales</taxon>
        <taxon>Lactobacillaceae</taxon>
        <taxon>Ligilactobacillus</taxon>
    </lineage>
</organism>
<evidence type="ECO:0000256" key="16">
    <source>
        <dbReference type="ARBA" id="ARBA00047493"/>
    </source>
</evidence>
<protein>
    <recommendedName>
        <fullName evidence="8">Dihydrofolate synthase/folylpolyglutamate synthase</fullName>
        <ecNumber evidence="6">6.3.2.12</ecNumber>
        <ecNumber evidence="7">6.3.2.17</ecNumber>
    </recommendedName>
    <alternativeName>
        <fullName evidence="15">Tetrahydrofolylpolyglutamate synthase</fullName>
    </alternativeName>
</protein>
<comment type="cofactor">
    <cofactor evidence="1">
        <name>Mg(2+)</name>
        <dbReference type="ChEBI" id="CHEBI:18420"/>
    </cofactor>
</comment>
<dbReference type="Gene3D" id="3.40.1190.10">
    <property type="entry name" value="Mur-like, catalytic domain"/>
    <property type="match status" value="1"/>
</dbReference>
<keyword evidence="12 18" id="KW-0067">ATP-binding</keyword>
<keyword evidence="10" id="KW-0479">Metal-binding</keyword>
<evidence type="ECO:0000256" key="10">
    <source>
        <dbReference type="ARBA" id="ARBA00022723"/>
    </source>
</evidence>